<evidence type="ECO:0000259" key="9">
    <source>
        <dbReference type="Pfam" id="PF05183"/>
    </source>
</evidence>
<evidence type="ECO:0000259" key="10">
    <source>
        <dbReference type="Pfam" id="PF26253"/>
    </source>
</evidence>
<dbReference type="AlphaFoldDB" id="A0AAD7MCJ6"/>
<evidence type="ECO:0000256" key="3">
    <source>
        <dbReference type="ARBA" id="ARBA00022679"/>
    </source>
</evidence>
<dbReference type="GO" id="GO:0003723">
    <property type="term" value="F:RNA binding"/>
    <property type="evidence" value="ECO:0007669"/>
    <property type="project" value="UniProtKB-KW"/>
</dbReference>
<keyword evidence="6" id="KW-0943">RNA-mediated gene silencing</keyword>
<dbReference type="Proteomes" id="UP001221757">
    <property type="component" value="Unassembled WGS sequence"/>
</dbReference>
<keyword evidence="3 8" id="KW-0808">Transferase</keyword>
<dbReference type="EC" id="2.7.7.48" evidence="8"/>
<gene>
    <name evidence="11" type="ORF">B0H17DRAFT_1123819</name>
</gene>
<protein>
    <recommendedName>
        <fullName evidence="8">RNA-dependent RNA polymerase</fullName>
        <ecNumber evidence="8">2.7.7.48</ecNumber>
    </recommendedName>
</protein>
<dbReference type="Pfam" id="PF26253">
    <property type="entry name" value="RdRP_head"/>
    <property type="match status" value="1"/>
</dbReference>
<evidence type="ECO:0000256" key="5">
    <source>
        <dbReference type="ARBA" id="ARBA00022884"/>
    </source>
</evidence>
<dbReference type="GO" id="GO:0030422">
    <property type="term" value="P:siRNA processing"/>
    <property type="evidence" value="ECO:0007669"/>
    <property type="project" value="TreeGrafter"/>
</dbReference>
<dbReference type="GO" id="GO:0003968">
    <property type="term" value="F:RNA-directed RNA polymerase activity"/>
    <property type="evidence" value="ECO:0007669"/>
    <property type="project" value="UniProtKB-KW"/>
</dbReference>
<dbReference type="PANTHER" id="PTHR23079">
    <property type="entry name" value="RNA-DEPENDENT RNA POLYMERASE"/>
    <property type="match status" value="1"/>
</dbReference>
<comment type="similarity">
    <text evidence="1 8">Belongs to the RdRP family.</text>
</comment>
<evidence type="ECO:0000256" key="1">
    <source>
        <dbReference type="ARBA" id="ARBA00005762"/>
    </source>
</evidence>
<dbReference type="InterPro" id="IPR058752">
    <property type="entry name" value="RDRP_C_head"/>
</dbReference>
<comment type="catalytic activity">
    <reaction evidence="7 8">
        <text>RNA(n) + a ribonucleoside 5'-triphosphate = RNA(n+1) + diphosphate</text>
        <dbReference type="Rhea" id="RHEA:21248"/>
        <dbReference type="Rhea" id="RHEA-COMP:14527"/>
        <dbReference type="Rhea" id="RHEA-COMP:17342"/>
        <dbReference type="ChEBI" id="CHEBI:33019"/>
        <dbReference type="ChEBI" id="CHEBI:61557"/>
        <dbReference type="ChEBI" id="CHEBI:140395"/>
        <dbReference type="EC" id="2.7.7.48"/>
    </reaction>
</comment>
<evidence type="ECO:0000256" key="2">
    <source>
        <dbReference type="ARBA" id="ARBA00022484"/>
    </source>
</evidence>
<evidence type="ECO:0000313" key="12">
    <source>
        <dbReference type="Proteomes" id="UP001221757"/>
    </source>
</evidence>
<name>A0AAD7MCJ6_MYCRO</name>
<keyword evidence="2 8" id="KW-0696">RNA-directed RNA polymerase</keyword>
<accession>A0AAD7MCJ6</accession>
<comment type="caution">
    <text evidence="11">The sequence shown here is derived from an EMBL/GenBank/DDBJ whole genome shotgun (WGS) entry which is preliminary data.</text>
</comment>
<sequence length="207" mass="23238">MGRQGRARGAQCLELAKLNSDAVDFAKSGVPANLREYPDFMYKPPGKSYPSQEVLGVMFRLIDPAPEYIPVSVLHANPRLVTQVLLPLYLKEAGAKKQWYDIELQGILKQYSLSEGEIFAGGPVKEAMEALRKKFRAIAREFMKNNPSLHGLETWAVACYQVTHVFAQDQSDANSTSVVEQTDLISFPWLWAQELCDTLDDSVIKEE</sequence>
<evidence type="ECO:0000256" key="4">
    <source>
        <dbReference type="ARBA" id="ARBA00022695"/>
    </source>
</evidence>
<dbReference type="InterPro" id="IPR057596">
    <property type="entry name" value="RDRP_core"/>
</dbReference>
<keyword evidence="12" id="KW-1185">Reference proteome</keyword>
<evidence type="ECO:0000313" key="11">
    <source>
        <dbReference type="EMBL" id="KAJ7710702.1"/>
    </source>
</evidence>
<evidence type="ECO:0000256" key="6">
    <source>
        <dbReference type="ARBA" id="ARBA00023158"/>
    </source>
</evidence>
<feature type="domain" description="RDRP C-terminal head" evidence="10">
    <location>
        <begin position="89"/>
        <end position="198"/>
    </location>
</feature>
<dbReference type="EMBL" id="JARKIE010000001">
    <property type="protein sequence ID" value="KAJ7710702.1"/>
    <property type="molecule type" value="Genomic_DNA"/>
</dbReference>
<dbReference type="InterPro" id="IPR007855">
    <property type="entry name" value="RDRP"/>
</dbReference>
<feature type="domain" description="RDRP core" evidence="9">
    <location>
        <begin position="7"/>
        <end position="60"/>
    </location>
</feature>
<evidence type="ECO:0000256" key="7">
    <source>
        <dbReference type="ARBA" id="ARBA00048744"/>
    </source>
</evidence>
<dbReference type="PANTHER" id="PTHR23079:SF55">
    <property type="entry name" value="RNA-DIRECTED RNA POLYMERASE"/>
    <property type="match status" value="1"/>
</dbReference>
<keyword evidence="4 8" id="KW-0548">Nucleotidyltransferase</keyword>
<dbReference type="GO" id="GO:0031380">
    <property type="term" value="C:nuclear RNA-directed RNA polymerase complex"/>
    <property type="evidence" value="ECO:0007669"/>
    <property type="project" value="TreeGrafter"/>
</dbReference>
<dbReference type="Pfam" id="PF05183">
    <property type="entry name" value="RdRP"/>
    <property type="match status" value="1"/>
</dbReference>
<keyword evidence="5 8" id="KW-0694">RNA-binding</keyword>
<evidence type="ECO:0000256" key="8">
    <source>
        <dbReference type="RuleBase" id="RU363098"/>
    </source>
</evidence>
<proteinExistence type="inferred from homology"/>
<reference evidence="11" key="1">
    <citation type="submission" date="2023-03" db="EMBL/GenBank/DDBJ databases">
        <title>Massive genome expansion in bonnet fungi (Mycena s.s.) driven by repeated elements and novel gene families across ecological guilds.</title>
        <authorList>
            <consortium name="Lawrence Berkeley National Laboratory"/>
            <person name="Harder C.B."/>
            <person name="Miyauchi S."/>
            <person name="Viragh M."/>
            <person name="Kuo A."/>
            <person name="Thoen E."/>
            <person name="Andreopoulos B."/>
            <person name="Lu D."/>
            <person name="Skrede I."/>
            <person name="Drula E."/>
            <person name="Henrissat B."/>
            <person name="Morin E."/>
            <person name="Kohler A."/>
            <person name="Barry K."/>
            <person name="LaButti K."/>
            <person name="Morin E."/>
            <person name="Salamov A."/>
            <person name="Lipzen A."/>
            <person name="Mereny Z."/>
            <person name="Hegedus B."/>
            <person name="Baldrian P."/>
            <person name="Stursova M."/>
            <person name="Weitz H."/>
            <person name="Taylor A."/>
            <person name="Grigoriev I.V."/>
            <person name="Nagy L.G."/>
            <person name="Martin F."/>
            <person name="Kauserud H."/>
        </authorList>
    </citation>
    <scope>NUCLEOTIDE SEQUENCE</scope>
    <source>
        <strain evidence="11">CBHHK067</strain>
    </source>
</reference>
<organism evidence="11 12">
    <name type="scientific">Mycena rosella</name>
    <name type="common">Pink bonnet</name>
    <name type="synonym">Agaricus rosellus</name>
    <dbReference type="NCBI Taxonomy" id="1033263"/>
    <lineage>
        <taxon>Eukaryota</taxon>
        <taxon>Fungi</taxon>
        <taxon>Dikarya</taxon>
        <taxon>Basidiomycota</taxon>
        <taxon>Agaricomycotina</taxon>
        <taxon>Agaricomycetes</taxon>
        <taxon>Agaricomycetidae</taxon>
        <taxon>Agaricales</taxon>
        <taxon>Marasmiineae</taxon>
        <taxon>Mycenaceae</taxon>
        <taxon>Mycena</taxon>
    </lineage>
</organism>